<dbReference type="GO" id="GO:0070062">
    <property type="term" value="C:extracellular exosome"/>
    <property type="evidence" value="ECO:0007669"/>
    <property type="project" value="TreeGrafter"/>
</dbReference>
<keyword evidence="16" id="KW-0460">Magnesium</keyword>
<evidence type="ECO:0000256" key="7">
    <source>
        <dbReference type="ARBA" id="ARBA00007131"/>
    </source>
</evidence>
<dbReference type="Gene3D" id="3.40.50.920">
    <property type="match status" value="1"/>
</dbReference>
<comment type="function">
    <text evidence="6">Catalyzes the transfer of a two-carbon ketol group from a ketose donor to an aldose acceptor, via a covalent intermediate with the cofactor thiamine pyrophosphate.</text>
</comment>
<dbReference type="Pfam" id="PF02780">
    <property type="entry name" value="Transketolase_C"/>
    <property type="match status" value="1"/>
</dbReference>
<dbReference type="PROSITE" id="PS00801">
    <property type="entry name" value="TRANSKETOLASE_1"/>
    <property type="match status" value="1"/>
</dbReference>
<evidence type="ECO:0000256" key="6">
    <source>
        <dbReference type="ARBA" id="ARBA00002931"/>
    </source>
</evidence>
<evidence type="ECO:0000256" key="14">
    <source>
        <dbReference type="ARBA" id="ARBA00022723"/>
    </source>
</evidence>
<comment type="cofactor">
    <cofactor evidence="5">
        <name>thiamine diphosphate</name>
        <dbReference type="ChEBI" id="CHEBI:58937"/>
    </cofactor>
</comment>
<dbReference type="GO" id="GO:0005789">
    <property type="term" value="C:endoplasmic reticulum membrane"/>
    <property type="evidence" value="ECO:0007669"/>
    <property type="project" value="TreeGrafter"/>
</dbReference>
<dbReference type="Pfam" id="PF00456">
    <property type="entry name" value="Transketolase_N"/>
    <property type="match status" value="1"/>
</dbReference>
<evidence type="ECO:0000259" key="22">
    <source>
        <dbReference type="Pfam" id="PF02779"/>
    </source>
</evidence>
<keyword evidence="19" id="KW-0786">Thiamine pyrophosphate</keyword>
<evidence type="ECO:0000313" key="24">
    <source>
        <dbReference type="EMBL" id="TNN85513.1"/>
    </source>
</evidence>
<accession>A0A4Z2J7D8</accession>
<name>A0A4Z2J7D8_9TELE</name>
<evidence type="ECO:0000256" key="4">
    <source>
        <dbReference type="ARBA" id="ARBA00001946"/>
    </source>
</evidence>
<keyword evidence="15" id="KW-0106">Calcium</keyword>
<keyword evidence="25" id="KW-1185">Reference proteome</keyword>
<feature type="domain" description="Transketolase N-terminal" evidence="21">
    <location>
        <begin position="184"/>
        <end position="354"/>
    </location>
</feature>
<comment type="cofactor">
    <cofactor evidence="1">
        <name>Ca(2+)</name>
        <dbReference type="ChEBI" id="CHEBI:29108"/>
    </cofactor>
</comment>
<evidence type="ECO:0000256" key="17">
    <source>
        <dbReference type="ARBA" id="ARBA00022843"/>
    </source>
</evidence>
<evidence type="ECO:0000256" key="10">
    <source>
        <dbReference type="ARBA" id="ARBA00016662"/>
    </source>
</evidence>
<feature type="domain" description="Transketolase C-terminal" evidence="23">
    <location>
        <begin position="459"/>
        <end position="578"/>
    </location>
</feature>
<dbReference type="InterPro" id="IPR049557">
    <property type="entry name" value="Transketolase_CS"/>
</dbReference>
<feature type="domain" description="Transketolase-like pyrimidine-binding" evidence="22">
    <location>
        <begin position="366"/>
        <end position="441"/>
    </location>
</feature>
<evidence type="ECO:0000256" key="19">
    <source>
        <dbReference type="ARBA" id="ARBA00023052"/>
    </source>
</evidence>
<sequence length="593" mass="63712">MFLLLDEAFKNIQMSADTLYELFMNHGALQLDSAHALRMGLLSLRQNRALGGLLLALLPCFLLLAYCCRFFCANAPTGMVLDTGAGAAGGAGGATGAGAAAGAGVEAGGASGATEAGSGAGPLALMMWAWLCEEHPAAWICQGGATLVLLALFASEKEKRETQHFAFMEDYHKPDQQTVQALRNIANRLRINSIKATTAAGSGHPTSCCSVAEIMSVLYFHTMKYRPEDPRNFNSDRLVLSKGHAAPALYSMWVETGFLKESELLTLCQVDCALEGHPTPKQQIVDVATGSLGQGLGVACGMAYTGKYFDKSSYRVYCLLGDGEMSEGAVWEAMSFASYYQLDNLVAIMDINRLGQSDSAPLQHHLRMAAISESNINLCGSHCGLSTGEEGPTMMGLEDVAMFRALPTATIFSPCDGVSTEKAVELAASTKGVCYIRTSRHDCSIIYNSNEDFHVGQAKVVFQSKDDQVTVVAAGVTLHEAMAAAEHLKKERISVRVIDPFTIKPLDVKTIIDHTRATRGRILTVEDHYYEGGLGEAVSSAMVNESGFNLHRLAVSHVPRSGKPQELLKLYGIDRDSITQAIRKMISSSTNAK</sequence>
<dbReference type="Proteomes" id="UP000314294">
    <property type="component" value="Unassembled WGS sequence"/>
</dbReference>
<dbReference type="CDD" id="cd07033">
    <property type="entry name" value="TPP_PYR_DXS_TK_like"/>
    <property type="match status" value="1"/>
</dbReference>
<evidence type="ECO:0000256" key="18">
    <source>
        <dbReference type="ARBA" id="ARBA00022990"/>
    </source>
</evidence>
<dbReference type="InterPro" id="IPR033248">
    <property type="entry name" value="Transketolase_C"/>
</dbReference>
<dbReference type="GO" id="GO:0030976">
    <property type="term" value="F:thiamine pyrophosphate binding"/>
    <property type="evidence" value="ECO:0007669"/>
    <property type="project" value="TreeGrafter"/>
</dbReference>
<dbReference type="GO" id="GO:0009052">
    <property type="term" value="P:pentose-phosphate shunt, non-oxidative branch"/>
    <property type="evidence" value="ECO:0007669"/>
    <property type="project" value="TreeGrafter"/>
</dbReference>
<comment type="cofactor">
    <cofactor evidence="3">
        <name>Co(2+)</name>
        <dbReference type="ChEBI" id="CHEBI:48828"/>
    </cofactor>
</comment>
<dbReference type="InterPro" id="IPR009014">
    <property type="entry name" value="Transketo_C/PFOR_II"/>
</dbReference>
<keyword evidence="14" id="KW-0479">Metal-binding</keyword>
<evidence type="ECO:0000256" key="2">
    <source>
        <dbReference type="ARBA" id="ARBA00001936"/>
    </source>
</evidence>
<keyword evidence="17" id="KW-0832">Ubl conjugation</keyword>
<comment type="caution">
    <text evidence="24">The sequence shown here is derived from an EMBL/GenBank/DDBJ whole genome shotgun (WGS) entry which is preliminary data.</text>
</comment>
<proteinExistence type="inferred from homology"/>
<evidence type="ECO:0000256" key="11">
    <source>
        <dbReference type="ARBA" id="ARBA00022499"/>
    </source>
</evidence>
<comment type="cofactor">
    <cofactor evidence="2">
        <name>Mn(2+)</name>
        <dbReference type="ChEBI" id="CHEBI:29035"/>
    </cofactor>
</comment>
<evidence type="ECO:0000256" key="9">
    <source>
        <dbReference type="ARBA" id="ARBA00013152"/>
    </source>
</evidence>
<dbReference type="InterPro" id="IPR051424">
    <property type="entry name" value="Transketolase-like"/>
</dbReference>
<dbReference type="PANTHER" id="PTHR43195">
    <property type="entry name" value="TRANSKETOLASE"/>
    <property type="match status" value="1"/>
</dbReference>
<dbReference type="EC" id="2.2.1.1" evidence="9"/>
<evidence type="ECO:0000259" key="23">
    <source>
        <dbReference type="Pfam" id="PF02780"/>
    </source>
</evidence>
<evidence type="ECO:0000256" key="5">
    <source>
        <dbReference type="ARBA" id="ARBA00001964"/>
    </source>
</evidence>
<evidence type="ECO:0000259" key="21">
    <source>
        <dbReference type="Pfam" id="PF00456"/>
    </source>
</evidence>
<keyword evidence="13" id="KW-0808">Transferase</keyword>
<dbReference type="EMBL" id="SRLO01000020">
    <property type="protein sequence ID" value="TNN85513.1"/>
    <property type="molecule type" value="Genomic_DNA"/>
</dbReference>
<dbReference type="FunFam" id="3.40.50.920:FF:000008">
    <property type="entry name" value="transketolase isoform X2"/>
    <property type="match status" value="1"/>
</dbReference>
<evidence type="ECO:0000256" key="13">
    <source>
        <dbReference type="ARBA" id="ARBA00022679"/>
    </source>
</evidence>
<dbReference type="InterPro" id="IPR029061">
    <property type="entry name" value="THDP-binding"/>
</dbReference>
<keyword evidence="12" id="KW-0597">Phosphoprotein</keyword>
<dbReference type="SUPFAM" id="SSF52518">
    <property type="entry name" value="Thiamin diphosphate-binding fold (THDP-binding)"/>
    <property type="match status" value="2"/>
</dbReference>
<dbReference type="InterPro" id="IPR005475">
    <property type="entry name" value="Transketolase-like_Pyr-bd"/>
</dbReference>
<evidence type="ECO:0000256" key="3">
    <source>
        <dbReference type="ARBA" id="ARBA00001941"/>
    </source>
</evidence>
<keyword evidence="11" id="KW-1017">Isopeptide bond</keyword>
<dbReference type="GO" id="GO:0004802">
    <property type="term" value="F:transketolase activity"/>
    <property type="evidence" value="ECO:0007669"/>
    <property type="project" value="UniProtKB-EC"/>
</dbReference>
<reference evidence="24 25" key="1">
    <citation type="submission" date="2019-03" db="EMBL/GenBank/DDBJ databases">
        <title>First draft genome of Liparis tanakae, snailfish: a comprehensive survey of snailfish specific genes.</title>
        <authorList>
            <person name="Kim W."/>
            <person name="Song I."/>
            <person name="Jeong J.-H."/>
            <person name="Kim D."/>
            <person name="Kim S."/>
            <person name="Ryu S."/>
            <person name="Song J.Y."/>
            <person name="Lee S.K."/>
        </authorList>
    </citation>
    <scope>NUCLEOTIDE SEQUENCE [LARGE SCALE GENOMIC DNA]</scope>
    <source>
        <tissue evidence="24">Muscle</tissue>
    </source>
</reference>
<dbReference type="InterPro" id="IPR005474">
    <property type="entry name" value="Transketolase_N"/>
</dbReference>
<dbReference type="GO" id="GO:0046872">
    <property type="term" value="F:metal ion binding"/>
    <property type="evidence" value="ECO:0007669"/>
    <property type="project" value="UniProtKB-KW"/>
</dbReference>
<evidence type="ECO:0000313" key="25">
    <source>
        <dbReference type="Proteomes" id="UP000314294"/>
    </source>
</evidence>
<evidence type="ECO:0000256" key="20">
    <source>
        <dbReference type="ARBA" id="ARBA00049473"/>
    </source>
</evidence>
<comment type="cofactor">
    <cofactor evidence="4">
        <name>Mg(2+)</name>
        <dbReference type="ChEBI" id="CHEBI:18420"/>
    </cofactor>
</comment>
<dbReference type="OrthoDB" id="10267175at2759"/>
<evidence type="ECO:0000256" key="15">
    <source>
        <dbReference type="ARBA" id="ARBA00022837"/>
    </source>
</evidence>
<dbReference type="Pfam" id="PF02779">
    <property type="entry name" value="Transket_pyr"/>
    <property type="match status" value="1"/>
</dbReference>
<dbReference type="AlphaFoldDB" id="A0A4Z2J7D8"/>
<protein>
    <recommendedName>
        <fullName evidence="10">Transketolase</fullName>
        <ecNumber evidence="9">2.2.1.1</ecNumber>
    </recommendedName>
</protein>
<organism evidence="24 25">
    <name type="scientific">Liparis tanakae</name>
    <name type="common">Tanaka's snailfish</name>
    <dbReference type="NCBI Taxonomy" id="230148"/>
    <lineage>
        <taxon>Eukaryota</taxon>
        <taxon>Metazoa</taxon>
        <taxon>Chordata</taxon>
        <taxon>Craniata</taxon>
        <taxon>Vertebrata</taxon>
        <taxon>Euteleostomi</taxon>
        <taxon>Actinopterygii</taxon>
        <taxon>Neopterygii</taxon>
        <taxon>Teleostei</taxon>
        <taxon>Neoteleostei</taxon>
        <taxon>Acanthomorphata</taxon>
        <taxon>Eupercaria</taxon>
        <taxon>Perciformes</taxon>
        <taxon>Cottioidei</taxon>
        <taxon>Cottales</taxon>
        <taxon>Liparidae</taxon>
        <taxon>Liparis</taxon>
    </lineage>
</organism>
<evidence type="ECO:0000256" key="1">
    <source>
        <dbReference type="ARBA" id="ARBA00001913"/>
    </source>
</evidence>
<dbReference type="SUPFAM" id="SSF52922">
    <property type="entry name" value="TK C-terminal domain-like"/>
    <property type="match status" value="1"/>
</dbReference>
<evidence type="ECO:0000256" key="8">
    <source>
        <dbReference type="ARBA" id="ARBA00011738"/>
    </source>
</evidence>
<dbReference type="Gene3D" id="3.40.50.970">
    <property type="match status" value="1"/>
</dbReference>
<keyword evidence="18" id="KW-0007">Acetylation</keyword>
<evidence type="ECO:0000256" key="16">
    <source>
        <dbReference type="ARBA" id="ARBA00022842"/>
    </source>
</evidence>
<dbReference type="CDD" id="cd02012">
    <property type="entry name" value="TPP_TK"/>
    <property type="match status" value="1"/>
</dbReference>
<comment type="subunit">
    <text evidence="8">Homodimer.</text>
</comment>
<dbReference type="PANTHER" id="PTHR43195:SF3">
    <property type="entry name" value="TRANSKETOLASE"/>
    <property type="match status" value="1"/>
</dbReference>
<evidence type="ECO:0000256" key="12">
    <source>
        <dbReference type="ARBA" id="ARBA00022553"/>
    </source>
</evidence>
<gene>
    <name evidence="24" type="primary">TKT_0</name>
    <name evidence="24" type="ORF">EYF80_004146</name>
</gene>
<comment type="catalytic activity">
    <reaction evidence="20">
        <text>D-sedoheptulose 7-phosphate + D-glyceraldehyde 3-phosphate = aldehydo-D-ribose 5-phosphate + D-xylulose 5-phosphate</text>
        <dbReference type="Rhea" id="RHEA:10508"/>
        <dbReference type="ChEBI" id="CHEBI:57483"/>
        <dbReference type="ChEBI" id="CHEBI:57737"/>
        <dbReference type="ChEBI" id="CHEBI:58273"/>
        <dbReference type="ChEBI" id="CHEBI:59776"/>
        <dbReference type="EC" id="2.2.1.1"/>
    </reaction>
</comment>
<comment type="similarity">
    <text evidence="7">Belongs to the transketolase family.</text>
</comment>